<dbReference type="GO" id="GO:0006275">
    <property type="term" value="P:regulation of DNA replication"/>
    <property type="evidence" value="ECO:0007669"/>
    <property type="project" value="UniProtKB-UniRule"/>
</dbReference>
<dbReference type="InterPro" id="IPR000730">
    <property type="entry name" value="Pr_cel_nuc_antig"/>
</dbReference>
<reference evidence="5 6" key="1">
    <citation type="submission" date="2021-04" db="EMBL/GenBank/DDBJ databases">
        <title>Complete genome sequence of Stygiolobus sp. KN-1.</title>
        <authorList>
            <person name="Nakamura K."/>
            <person name="Sakai H."/>
            <person name="Kurosawa N."/>
        </authorList>
    </citation>
    <scope>NUCLEOTIDE SEQUENCE [LARGE SCALE GENOMIC DNA]</scope>
    <source>
        <strain evidence="5 6">KN-1</strain>
    </source>
</reference>
<dbReference type="Gene3D" id="3.70.10.10">
    <property type="match status" value="1"/>
</dbReference>
<keyword evidence="6" id="KW-1185">Reference proteome</keyword>
<dbReference type="Pfam" id="PF00705">
    <property type="entry name" value="PCNA_N"/>
    <property type="match status" value="1"/>
</dbReference>
<sequence length="250" mass="27839">MIKVIYSNAKDFYSLLAGMNEIADDIVLNFAEESIYSFYLTDDKAIMGIMQISKEYLEDYTIDKPLGIKVNINEIKKILGKAKSKTTSVMIDETDAGLKITLRDEKTGLRSNIYVKGEKLEVQQLTEPKVSLPVSFSLEGPILKKILSDASIVTEEEVELSTTEDNGIEFSAEENNRVYKAKLVQDKPLKSVSVESESKSIYKLEVLKTAFKALSFSDDVTISFGTNVPLKGEASTDSGGHLRFWVAPRL</sequence>
<evidence type="ECO:0000259" key="4">
    <source>
        <dbReference type="Pfam" id="PF00705"/>
    </source>
</evidence>
<evidence type="ECO:0000256" key="2">
    <source>
        <dbReference type="ARBA" id="ARBA00023125"/>
    </source>
</evidence>
<dbReference type="SUPFAM" id="SSF55979">
    <property type="entry name" value="DNA clamp"/>
    <property type="match status" value="2"/>
</dbReference>
<keyword evidence="1 3" id="KW-0235">DNA replication</keyword>
<dbReference type="InterPro" id="IPR022648">
    <property type="entry name" value="Pr_cel_nuc_antig_N"/>
</dbReference>
<accession>A0A8D5ZIJ8</accession>
<dbReference type="GO" id="GO:0003677">
    <property type="term" value="F:DNA binding"/>
    <property type="evidence" value="ECO:0007669"/>
    <property type="project" value="UniProtKB-UniRule"/>
</dbReference>
<dbReference type="GO" id="GO:0006272">
    <property type="term" value="P:leading strand elongation"/>
    <property type="evidence" value="ECO:0007669"/>
    <property type="project" value="TreeGrafter"/>
</dbReference>
<comment type="similarity">
    <text evidence="3">Belongs to the PCNA family.</text>
</comment>
<dbReference type="InterPro" id="IPR046938">
    <property type="entry name" value="DNA_clamp_sf"/>
</dbReference>
<dbReference type="HAMAP" id="MF_00317">
    <property type="entry name" value="DNApol_clamp_arch"/>
    <property type="match status" value="1"/>
</dbReference>
<dbReference type="GO" id="GO:0030337">
    <property type="term" value="F:DNA polymerase processivity factor activity"/>
    <property type="evidence" value="ECO:0007669"/>
    <property type="project" value="UniProtKB-UniRule"/>
</dbReference>
<protein>
    <recommendedName>
        <fullName evidence="3">DNA polymerase sliding clamp</fullName>
    </recommendedName>
    <alternativeName>
        <fullName evidence="3">Proliferating cell nuclear antigen homolog</fullName>
        <shortName evidence="3">PCNA</shortName>
    </alternativeName>
</protein>
<organism evidence="5 6">
    <name type="scientific">Stygiolobus caldivivus</name>
    <dbReference type="NCBI Taxonomy" id="2824673"/>
    <lineage>
        <taxon>Archaea</taxon>
        <taxon>Thermoproteota</taxon>
        <taxon>Thermoprotei</taxon>
        <taxon>Sulfolobales</taxon>
        <taxon>Sulfolobaceae</taxon>
        <taxon>Stygiolobus</taxon>
    </lineage>
</organism>
<gene>
    <name evidence="3" type="primary">pcn</name>
    <name evidence="5" type="ORF">KN1_19760</name>
</gene>
<dbReference type="RefSeq" id="WP_221287360.1">
    <property type="nucleotide sequence ID" value="NZ_AP024597.1"/>
</dbReference>
<proteinExistence type="inferred from homology"/>
<feature type="domain" description="Proliferating cell nuclear antigen PCNA N-terminal" evidence="4">
    <location>
        <begin position="6"/>
        <end position="108"/>
    </location>
</feature>
<keyword evidence="2 3" id="KW-0238">DNA-binding</keyword>
<dbReference type="KEGG" id="csty:KN1_19760"/>
<dbReference type="CDD" id="cd00577">
    <property type="entry name" value="PCNA"/>
    <property type="match status" value="1"/>
</dbReference>
<evidence type="ECO:0000256" key="1">
    <source>
        <dbReference type="ARBA" id="ARBA00022705"/>
    </source>
</evidence>
<dbReference type="GeneID" id="66163709"/>
<comment type="function">
    <text evidence="3">Sliding clamp subunit that acts as a moving platform for DNA processing. Responsible for tethering the catalytic subunit of DNA polymerase and other proteins to DNA during high-speed replication.</text>
</comment>
<evidence type="ECO:0000313" key="6">
    <source>
        <dbReference type="Proteomes" id="UP000825123"/>
    </source>
</evidence>
<dbReference type="EMBL" id="AP024597">
    <property type="protein sequence ID" value="BCU70679.1"/>
    <property type="molecule type" value="Genomic_DNA"/>
</dbReference>
<evidence type="ECO:0000256" key="3">
    <source>
        <dbReference type="HAMAP-Rule" id="MF_00317"/>
    </source>
</evidence>
<name>A0A8D5ZIJ8_9CREN</name>
<dbReference type="AlphaFoldDB" id="A0A8D5ZIJ8"/>
<comment type="subunit">
    <text evidence="3">Homotrimer. The subunits circularize to form a toroid; DNA passes through its center. Replication factor C (RFC) is required to load the toroid on the DNA.</text>
</comment>
<dbReference type="NCBIfam" id="NF002218">
    <property type="entry name" value="PRK01115.1-1"/>
    <property type="match status" value="1"/>
</dbReference>
<dbReference type="Proteomes" id="UP000825123">
    <property type="component" value="Chromosome"/>
</dbReference>
<evidence type="ECO:0000313" key="5">
    <source>
        <dbReference type="EMBL" id="BCU70679.1"/>
    </source>
</evidence>
<dbReference type="PANTHER" id="PTHR11352:SF0">
    <property type="entry name" value="PROLIFERATING CELL NUCLEAR ANTIGEN"/>
    <property type="match status" value="1"/>
</dbReference>
<dbReference type="PANTHER" id="PTHR11352">
    <property type="entry name" value="PROLIFERATING CELL NUCLEAR ANTIGEN"/>
    <property type="match status" value="1"/>
</dbReference>